<sequence>MRVLITGGNGQLGSMLMQLLAEKQCILGEIDAIYKDCAVACTNKTTLDITNLWDIKNCFMKFKPHVVINTAAYTHVDHCESNIDLCFKANSLGPRNLAIACEEIQAKLIHISTDYVFDGKSNIPYREFDLPNPINIYGKSKALGEEYVKQFCSRYFIIRTSWLYGYEGKNFVKTVVKAAKEKKLLHVVADQIGTPTNVEDLAYHLLQLAVTDEYGIYHCTGGGECSWYEFAKAITEYAQIECMIHPISSQDYDSIAQRPLYSTLDHMMLRCTIGDHMRDWKEALKEFILNLK</sequence>
<dbReference type="CDD" id="cd05254">
    <property type="entry name" value="dTDP_HR_like_SDR_e"/>
    <property type="match status" value="1"/>
</dbReference>
<organism evidence="4 5">
    <name type="scientific">Anaerosolibacter carboniphilus</name>
    <dbReference type="NCBI Taxonomy" id="1417629"/>
    <lineage>
        <taxon>Bacteria</taxon>
        <taxon>Bacillati</taxon>
        <taxon>Bacillota</taxon>
        <taxon>Clostridia</taxon>
        <taxon>Peptostreptococcales</taxon>
        <taxon>Thermotaleaceae</taxon>
        <taxon>Anaerosolibacter</taxon>
    </lineage>
</organism>
<dbReference type="GO" id="GO:0005829">
    <property type="term" value="C:cytosol"/>
    <property type="evidence" value="ECO:0007669"/>
    <property type="project" value="TreeGrafter"/>
</dbReference>
<dbReference type="EMBL" id="JACHEN010000009">
    <property type="protein sequence ID" value="MBB6215725.1"/>
    <property type="molecule type" value="Genomic_DNA"/>
</dbReference>
<dbReference type="InterPro" id="IPR036291">
    <property type="entry name" value="NAD(P)-bd_dom_sf"/>
</dbReference>
<accession>A0A841L013</accession>
<keyword evidence="5" id="KW-1185">Reference proteome</keyword>
<keyword evidence="2" id="KW-0521">NADP</keyword>
<dbReference type="GO" id="GO:0008831">
    <property type="term" value="F:dTDP-4-dehydrorhamnose reductase activity"/>
    <property type="evidence" value="ECO:0007669"/>
    <property type="project" value="UniProtKB-EC"/>
</dbReference>
<dbReference type="Proteomes" id="UP000579281">
    <property type="component" value="Unassembled WGS sequence"/>
</dbReference>
<dbReference type="PANTHER" id="PTHR10491:SF4">
    <property type="entry name" value="METHIONINE ADENOSYLTRANSFERASE 2 SUBUNIT BETA"/>
    <property type="match status" value="1"/>
</dbReference>
<evidence type="ECO:0000256" key="1">
    <source>
        <dbReference type="ARBA" id="ARBA00010944"/>
    </source>
</evidence>
<dbReference type="Gene3D" id="3.40.50.720">
    <property type="entry name" value="NAD(P)-binding Rossmann-like Domain"/>
    <property type="match status" value="1"/>
</dbReference>
<dbReference type="RefSeq" id="WP_184310269.1">
    <property type="nucleotide sequence ID" value="NZ_JACHEN010000009.1"/>
</dbReference>
<comment type="caution">
    <text evidence="4">The sequence shown here is derived from an EMBL/GenBank/DDBJ whole genome shotgun (WGS) entry which is preliminary data.</text>
</comment>
<dbReference type="InterPro" id="IPR029903">
    <property type="entry name" value="RmlD-like-bd"/>
</dbReference>
<dbReference type="NCBIfam" id="TIGR01214">
    <property type="entry name" value="rmlD"/>
    <property type="match status" value="1"/>
</dbReference>
<comment type="pathway">
    <text evidence="2">Carbohydrate biosynthesis; dTDP-L-rhamnose biosynthesis.</text>
</comment>
<dbReference type="InterPro" id="IPR005913">
    <property type="entry name" value="dTDP_dehydrorham_reduct"/>
</dbReference>
<keyword evidence="2 4" id="KW-0560">Oxidoreductase</keyword>
<evidence type="ECO:0000259" key="3">
    <source>
        <dbReference type="Pfam" id="PF04321"/>
    </source>
</evidence>
<protein>
    <recommendedName>
        <fullName evidence="2">dTDP-4-dehydrorhamnose reductase</fullName>
        <ecNumber evidence="2">1.1.1.133</ecNumber>
    </recommendedName>
</protein>
<proteinExistence type="inferred from homology"/>
<dbReference type="PANTHER" id="PTHR10491">
    <property type="entry name" value="DTDP-4-DEHYDRORHAMNOSE REDUCTASE"/>
    <property type="match status" value="1"/>
</dbReference>
<evidence type="ECO:0000313" key="4">
    <source>
        <dbReference type="EMBL" id="MBB6215725.1"/>
    </source>
</evidence>
<gene>
    <name evidence="4" type="ORF">HNQ80_001814</name>
</gene>
<dbReference type="AlphaFoldDB" id="A0A841L013"/>
<dbReference type="SUPFAM" id="SSF51735">
    <property type="entry name" value="NAD(P)-binding Rossmann-fold domains"/>
    <property type="match status" value="1"/>
</dbReference>
<dbReference type="UniPathway" id="UPA00124"/>
<name>A0A841L013_9FIRM</name>
<comment type="similarity">
    <text evidence="1 2">Belongs to the dTDP-4-dehydrorhamnose reductase family.</text>
</comment>
<reference evidence="4 5" key="1">
    <citation type="submission" date="2020-08" db="EMBL/GenBank/DDBJ databases">
        <title>Genomic Encyclopedia of Type Strains, Phase IV (KMG-IV): sequencing the most valuable type-strain genomes for metagenomic binning, comparative biology and taxonomic classification.</title>
        <authorList>
            <person name="Goeker M."/>
        </authorList>
    </citation>
    <scope>NUCLEOTIDE SEQUENCE [LARGE SCALE GENOMIC DNA]</scope>
    <source>
        <strain evidence="4 5">DSM 103526</strain>
    </source>
</reference>
<dbReference type="GO" id="GO:0019305">
    <property type="term" value="P:dTDP-rhamnose biosynthetic process"/>
    <property type="evidence" value="ECO:0007669"/>
    <property type="project" value="UniProtKB-UniPathway"/>
</dbReference>
<dbReference type="Gene3D" id="3.90.25.10">
    <property type="entry name" value="UDP-galactose 4-epimerase, domain 1"/>
    <property type="match status" value="1"/>
</dbReference>
<evidence type="ECO:0000256" key="2">
    <source>
        <dbReference type="RuleBase" id="RU364082"/>
    </source>
</evidence>
<dbReference type="Pfam" id="PF04321">
    <property type="entry name" value="RmlD_sub_bind"/>
    <property type="match status" value="1"/>
</dbReference>
<dbReference type="EC" id="1.1.1.133" evidence="2"/>
<evidence type="ECO:0000313" key="5">
    <source>
        <dbReference type="Proteomes" id="UP000579281"/>
    </source>
</evidence>
<comment type="function">
    <text evidence="2">Catalyzes the reduction of dTDP-6-deoxy-L-lyxo-4-hexulose to yield dTDP-L-rhamnose.</text>
</comment>
<feature type="domain" description="RmlD-like substrate binding" evidence="3">
    <location>
        <begin position="1"/>
        <end position="290"/>
    </location>
</feature>